<gene>
    <name evidence="1" type="ORF">Q604_UNBC13919G0001</name>
</gene>
<reference evidence="1" key="1">
    <citation type="submission" date="2013-12" db="EMBL/GenBank/DDBJ databases">
        <title>A Varibaculum cambriense genome reconstructed from a premature infant gut community with otherwise low bacterial novelty that shifts toward anaerobic metabolism during the third week of life.</title>
        <authorList>
            <person name="Brown C.T."/>
            <person name="Sharon I."/>
            <person name="Thomas B.C."/>
            <person name="Castelle C.J."/>
            <person name="Morowitz M.J."/>
            <person name="Banfield J.F."/>
        </authorList>
    </citation>
    <scope>NUCLEOTIDE SEQUENCE</scope>
</reference>
<evidence type="ECO:0000313" key="1">
    <source>
        <dbReference type="EMBL" id="ETJ31594.1"/>
    </source>
</evidence>
<dbReference type="EMBL" id="AZMM01013919">
    <property type="protein sequence ID" value="ETJ31594.1"/>
    <property type="molecule type" value="Genomic_DNA"/>
</dbReference>
<sequence>GLPVLPGSMVCIAYCADGTPILGVPGGVLFSKPTAFDEIVPRLIADDEITKEDCIAMGHGGFLG</sequence>
<organism evidence="1">
    <name type="scientific">human gut metagenome</name>
    <dbReference type="NCBI Taxonomy" id="408170"/>
    <lineage>
        <taxon>unclassified sequences</taxon>
        <taxon>metagenomes</taxon>
        <taxon>organismal metagenomes</taxon>
    </lineage>
</organism>
<accession>W1XRV3</accession>
<feature type="non-terminal residue" evidence="1">
    <location>
        <position position="1"/>
    </location>
</feature>
<dbReference type="AlphaFoldDB" id="W1XRV3"/>
<comment type="caution">
    <text evidence="1">The sequence shown here is derived from an EMBL/GenBank/DDBJ whole genome shotgun (WGS) entry which is preliminary data.</text>
</comment>
<protein>
    <submittedName>
        <fullName evidence="1">Molybdopterin-binding protein</fullName>
    </submittedName>
</protein>
<name>W1XRV3_9ZZZZ</name>
<proteinExistence type="predicted"/>